<dbReference type="HOGENOM" id="CLU_004612_0_1_1"/>
<dbReference type="Pfam" id="PF17238">
    <property type="entry name" value="NUP160_helical_2"/>
    <property type="match status" value="1"/>
</dbReference>
<dbReference type="OrthoDB" id="67716at2759"/>
<dbReference type="GO" id="GO:0017056">
    <property type="term" value="F:structural constituent of nuclear pore"/>
    <property type="evidence" value="ECO:0000318"/>
    <property type="project" value="GO_Central"/>
</dbReference>
<evidence type="ECO:0000313" key="10">
    <source>
        <dbReference type="Proteomes" id="UP000017836"/>
    </source>
</evidence>
<evidence type="ECO:0000259" key="7">
    <source>
        <dbReference type="Pfam" id="PF23347"/>
    </source>
</evidence>
<dbReference type="PANTHER" id="PTHR21286">
    <property type="entry name" value="NUCLEAR PORE COMPLEX PROTEIN NUP160"/>
    <property type="match status" value="1"/>
</dbReference>
<name>W1PZ87_AMBTC</name>
<feature type="compositionally biased region" description="Polar residues" evidence="4">
    <location>
        <begin position="1201"/>
        <end position="1211"/>
    </location>
</feature>
<dbReference type="Pfam" id="PF23347">
    <property type="entry name" value="TPR_Nup160_C"/>
    <property type="match status" value="1"/>
</dbReference>
<keyword evidence="3" id="KW-0539">Nucleus</keyword>
<evidence type="ECO:0000313" key="9">
    <source>
        <dbReference type="EMBL" id="ERN13361.1"/>
    </source>
</evidence>
<sequence>MAAPAVSARPFAGMEVPLLGSDSIQWSQVTVPSSLSPSPQTVAPITENIAGCHVIGDSSRYIIWRIHKNVPNTIELVELSPNREFPKGGLRLIFKDSLCPFAYICRHEVQNTSGISYVLYALTVSGVAYLFKLRSPSTYVSGSIFPEADMIEFDIQRHPLHPEKITAVSATLGLLTIGGQDGSVFCCQLGVFDESSPGFLFELREEVGITRLWGHLGRGRRAGPVQSQVVADIYGRNLLFVLHTDGSLRVWDLIDRVKLLSHNLSLVELEGFTPLRLEVGNVSHDADTMALVVQYGSLSGPESDKVVIYGFDISFGDKITLSPQSSVQHVYLEGKLVDMKLCHSKLWVLKEYNSMLYSLFHTDLDRGSACNYCLQEAVVADQLFQSSDCAADDLLCIGYAISSLMKGSVSQFLSSTFVRRLLLLGVHQHSSLCASLRNHISHLTDSNFQYLTVEGLEKEMYSAIQNEGVAESPLSVMHNWKTFCSQYFQFWCQESVPYGILVDPLTGGTGLVRRNSISWFRYLEDIESFLFGPFSDAGDFVNSGLVLLDDDLDSEILCEILRCINSINHQLGKAARAALYESLVNPDLVIFDDVIPRFVKILESGYDSFVRTNYASHYEGDTAHAMEHMDHKNQRMFAIDMLLSLQTLCNKAGGWGRILNVIENYLNYLIWERSEVGQSSDAKSLYNMHSEFLVYATSQVAKVLLEASCDLLLLLNYVVTIRGQLGLMDEENFKIKVQLIPVVHDIIKQWFVVHMMGTTPSECPVLEDFSSQLSSLHIDNKNVKRSWDGKFGTLDLTLASILLLEYPITSEERVVLLSGSFPEPNSFRNLVRNFSGWIVLGKSRDKSLAFYNHAIPLAGVLLQHGQYAAIEKLFITIDKHLLTKKISQSIPSFDDEWSASLHLLGFCLLVRAQCGLHGVHKERKVCEAIRCFFRAASGQGVSQALQNIPFQTSLPFPGSAPEAAWKLHYYEWVMQIFEQYRLSHGACQFALAALEQVDEVVGLEGETHITSPLPESASSIKGRLWANVFKFTLDLNQFFDAYCAIISNPDEESKYVCLRRFIIVLCEHGATKVLCDGELPFVGLIEKVEQELVWKAERSDIRVKPNPYKLLYGIQMYQHNWRKASAYMYRYCVRLAKEVTSMEYSQLSLALQERLHALTAAINALHLVRPAYAWIESLQESYSFPDQQSPSKRLKSLSEDVVNSNDEQAPKQQHHVDIEKLEKEYVLTSAELLLTQANLKLTSRGSFTFLADTVDQLVEANLYDTAFTVILKFWKGSDLKRELERAFVVISQKCCLNRFGTSAAGTIGHPNYLLLSSSDDQRKLPGFSGVKATTIQFKANNQWQTLEHYLEIYKKLHPRLPVTVVETLLYTDPYIELPLWLVDMFKGGRRAMPWGMTGQESDPACLFRLYVDYGRYTEATNLLLEYIEAFAAMRPVDIVRRKKMCAVWFPYTSIERLWSQLSEMRSSGLMVDQCDKLQKLLHGTLLNHLKQVKVDSDDAISAG</sequence>
<dbReference type="Pfam" id="PF23354">
    <property type="entry name" value="TPR_NUP160_120_M"/>
    <property type="match status" value="1"/>
</dbReference>
<evidence type="ECO:0000259" key="6">
    <source>
        <dbReference type="Pfam" id="PF17238"/>
    </source>
</evidence>
<feature type="region of interest" description="Disordered" evidence="4">
    <location>
        <begin position="1184"/>
        <end position="1214"/>
    </location>
</feature>
<dbReference type="Proteomes" id="UP000017836">
    <property type="component" value="Unassembled WGS sequence"/>
</dbReference>
<gene>
    <name evidence="9" type="ORF">AMTR_s00041p00138020</name>
</gene>
<comment type="subcellular location">
    <subcellularLocation>
        <location evidence="1">Nucleus</location>
    </subcellularLocation>
</comment>
<evidence type="ECO:0000256" key="1">
    <source>
        <dbReference type="ARBA" id="ARBA00004123"/>
    </source>
</evidence>
<evidence type="ECO:0000256" key="2">
    <source>
        <dbReference type="ARBA" id="ARBA00022448"/>
    </source>
</evidence>
<dbReference type="GO" id="GO:0005643">
    <property type="term" value="C:nuclear pore"/>
    <property type="evidence" value="ECO:0000318"/>
    <property type="project" value="GO_Central"/>
</dbReference>
<dbReference type="eggNOG" id="KOG4521">
    <property type="taxonomic scope" value="Eukaryota"/>
</dbReference>
<feature type="domain" description="NUP160 C-terminal TPR" evidence="7">
    <location>
        <begin position="1218"/>
        <end position="1500"/>
    </location>
</feature>
<dbReference type="EMBL" id="KI392588">
    <property type="protein sequence ID" value="ERN13361.1"/>
    <property type="molecule type" value="Genomic_DNA"/>
</dbReference>
<evidence type="ECO:0000256" key="4">
    <source>
        <dbReference type="SAM" id="MobiDB-lite"/>
    </source>
</evidence>
<evidence type="ECO:0000259" key="8">
    <source>
        <dbReference type="Pfam" id="PF23354"/>
    </source>
</evidence>
<dbReference type="KEGG" id="atr:18441603"/>
<protein>
    <submittedName>
        <fullName evidence="9">Uncharacterized protein</fullName>
    </submittedName>
</protein>
<dbReference type="InterPro" id="IPR056535">
    <property type="entry name" value="TPR_NUP160_M"/>
</dbReference>
<dbReference type="PANTHER" id="PTHR21286:SF0">
    <property type="entry name" value="NUCLEAR PORE COMPLEX PROTEIN NUP160"/>
    <property type="match status" value="1"/>
</dbReference>
<evidence type="ECO:0000256" key="3">
    <source>
        <dbReference type="ARBA" id="ARBA00023242"/>
    </source>
</evidence>
<dbReference type="InterPro" id="IPR035192">
    <property type="entry name" value="NUP160_hel_plant"/>
</dbReference>
<organism evidence="9 10">
    <name type="scientific">Amborella trichopoda</name>
    <dbReference type="NCBI Taxonomy" id="13333"/>
    <lineage>
        <taxon>Eukaryota</taxon>
        <taxon>Viridiplantae</taxon>
        <taxon>Streptophyta</taxon>
        <taxon>Embryophyta</taxon>
        <taxon>Tracheophyta</taxon>
        <taxon>Spermatophyta</taxon>
        <taxon>Magnoliopsida</taxon>
        <taxon>Amborellales</taxon>
        <taxon>Amborellaceae</taxon>
        <taxon>Amborella</taxon>
    </lineage>
</organism>
<accession>W1PZ87</accession>
<reference evidence="10" key="1">
    <citation type="journal article" date="2013" name="Science">
        <title>The Amborella genome and the evolution of flowering plants.</title>
        <authorList>
            <consortium name="Amborella Genome Project"/>
        </authorList>
    </citation>
    <scope>NUCLEOTIDE SEQUENCE [LARGE SCALE GENOMIC DNA]</scope>
</reference>
<feature type="domain" description="NUP160 helical" evidence="6">
    <location>
        <begin position="546"/>
        <end position="739"/>
    </location>
</feature>
<dbReference type="STRING" id="13333.W1PZ87"/>
<evidence type="ECO:0000259" key="5">
    <source>
        <dbReference type="Pfam" id="PF11715"/>
    </source>
</evidence>
<dbReference type="InterPro" id="IPR056536">
    <property type="entry name" value="TPR_NUP160_C"/>
</dbReference>
<dbReference type="InterPro" id="IPR059141">
    <property type="entry name" value="Beta-prop_Nup120_160"/>
</dbReference>
<dbReference type="InterPro" id="IPR021717">
    <property type="entry name" value="Nucleoporin_Nup160"/>
</dbReference>
<feature type="domain" description="Nucleoporin Nup120/160 beta-propeller" evidence="5">
    <location>
        <begin position="60"/>
        <end position="527"/>
    </location>
</feature>
<dbReference type="OMA" id="TIERLWC"/>
<dbReference type="Gramene" id="ERN13361">
    <property type="protein sequence ID" value="ERN13361"/>
    <property type="gene ID" value="AMTR_s00041p00138020"/>
</dbReference>
<keyword evidence="2" id="KW-0813">Transport</keyword>
<proteinExistence type="predicted"/>
<feature type="domain" description="NUP160 middle TPR" evidence="8">
    <location>
        <begin position="926"/>
        <end position="1167"/>
    </location>
</feature>
<dbReference type="Pfam" id="PF11715">
    <property type="entry name" value="Beta-prop_Nup120_160"/>
    <property type="match status" value="1"/>
</dbReference>
<keyword evidence="10" id="KW-1185">Reference proteome</keyword>